<protein>
    <submittedName>
        <fullName evidence="1">Uncharacterized protein</fullName>
    </submittedName>
</protein>
<organism evidence="1 2">
    <name type="scientific">Peronosclerospora sorghi</name>
    <dbReference type="NCBI Taxonomy" id="230839"/>
    <lineage>
        <taxon>Eukaryota</taxon>
        <taxon>Sar</taxon>
        <taxon>Stramenopiles</taxon>
        <taxon>Oomycota</taxon>
        <taxon>Peronosporomycetes</taxon>
        <taxon>Peronosporales</taxon>
        <taxon>Peronosporaceae</taxon>
        <taxon>Peronosclerospora</taxon>
    </lineage>
</organism>
<keyword evidence="2" id="KW-1185">Reference proteome</keyword>
<name>A0ACC0WNK9_9STRA</name>
<evidence type="ECO:0000313" key="2">
    <source>
        <dbReference type="Proteomes" id="UP001163321"/>
    </source>
</evidence>
<accession>A0ACC0WNK9</accession>
<proteinExistence type="predicted"/>
<dbReference type="Proteomes" id="UP001163321">
    <property type="component" value="Chromosome 10"/>
</dbReference>
<sequence>MMVYQGSKCRSNAATNKRNEFHKYQAAIASTPRTSPHVALPSACLSNGQPLTGLVCSTALLVFLSMDILKGSILSAHAGSTQLSLQEIATLRKFCLARESHCLTDGKASGRLHEPRNKETHLVTSHSIDSYLLAATFAVVAAAAVVVAGASCSKLRQSRPRAVVVAAVAGVAAVVSAAVFVAAGDEHAVETAHSGSILLAVGQSDCLRAGNQAHWR</sequence>
<gene>
    <name evidence="1" type="ORF">PsorP6_016015</name>
</gene>
<dbReference type="EMBL" id="CM047589">
    <property type="protein sequence ID" value="KAI9920454.1"/>
    <property type="molecule type" value="Genomic_DNA"/>
</dbReference>
<comment type="caution">
    <text evidence="1">The sequence shown here is derived from an EMBL/GenBank/DDBJ whole genome shotgun (WGS) entry which is preliminary data.</text>
</comment>
<reference evidence="1 2" key="1">
    <citation type="journal article" date="2022" name="bioRxiv">
        <title>The genome of the oomycete Peronosclerospora sorghi, a cosmopolitan pathogen of maize and sorghum, is inflated with dispersed pseudogenes.</title>
        <authorList>
            <person name="Fletcher K."/>
            <person name="Martin F."/>
            <person name="Isakeit T."/>
            <person name="Cavanaugh K."/>
            <person name="Magill C."/>
            <person name="Michelmore R."/>
        </authorList>
    </citation>
    <scope>NUCLEOTIDE SEQUENCE [LARGE SCALE GENOMIC DNA]</scope>
    <source>
        <strain evidence="1">P6</strain>
    </source>
</reference>
<evidence type="ECO:0000313" key="1">
    <source>
        <dbReference type="EMBL" id="KAI9920454.1"/>
    </source>
</evidence>